<proteinExistence type="predicted"/>
<dbReference type="InterPro" id="IPR010813">
    <property type="entry name" value="DUF1413"/>
</dbReference>
<dbReference type="OrthoDB" id="371017at2"/>
<sequence length="82" mass="9300">MITSNTDLQELFDLSITAVSDVAPGEQFIVRDLFRGFEWNRIPKGYRTKLGGMFFAYATGSGSDTLESLDKTAQNQQRYKKK</sequence>
<dbReference type="AlphaFoldDB" id="A0A2S6HQH4"/>
<evidence type="ECO:0000313" key="2">
    <source>
        <dbReference type="Proteomes" id="UP000237749"/>
    </source>
</evidence>
<evidence type="ECO:0000313" key="1">
    <source>
        <dbReference type="EMBL" id="PPK79869.1"/>
    </source>
</evidence>
<dbReference type="RefSeq" id="WP_104437772.1">
    <property type="nucleotide sequence ID" value="NZ_PTJA01000008.1"/>
</dbReference>
<reference evidence="1 2" key="1">
    <citation type="submission" date="2018-02" db="EMBL/GenBank/DDBJ databases">
        <title>Genomic Encyclopedia of Archaeal and Bacterial Type Strains, Phase II (KMG-II): from individual species to whole genera.</title>
        <authorList>
            <person name="Goeker M."/>
        </authorList>
    </citation>
    <scope>NUCLEOTIDE SEQUENCE [LARGE SCALE GENOMIC DNA]</scope>
    <source>
        <strain evidence="1 2">DSM 3808</strain>
    </source>
</reference>
<keyword evidence="2" id="KW-1185">Reference proteome</keyword>
<dbReference type="EMBL" id="PTJA01000008">
    <property type="protein sequence ID" value="PPK79869.1"/>
    <property type="molecule type" value="Genomic_DNA"/>
</dbReference>
<accession>A0A2S6HQH4</accession>
<protein>
    <submittedName>
        <fullName evidence="1">Uncharacterized protein DUF1413</fullName>
    </submittedName>
</protein>
<comment type="caution">
    <text evidence="1">The sequence shown here is derived from an EMBL/GenBank/DDBJ whole genome shotgun (WGS) entry which is preliminary data.</text>
</comment>
<gene>
    <name evidence="1" type="ORF">BXY41_10894</name>
</gene>
<name>A0A2S6HQH4_9FIRM</name>
<organism evidence="1 2">
    <name type="scientific">Lacrimispora xylanisolvens</name>
    <dbReference type="NCBI Taxonomy" id="384636"/>
    <lineage>
        <taxon>Bacteria</taxon>
        <taxon>Bacillati</taxon>
        <taxon>Bacillota</taxon>
        <taxon>Clostridia</taxon>
        <taxon>Lachnospirales</taxon>
        <taxon>Lachnospiraceae</taxon>
        <taxon>Lacrimispora</taxon>
    </lineage>
</organism>
<dbReference type="Pfam" id="PF07205">
    <property type="entry name" value="DUF1413"/>
    <property type="match status" value="1"/>
</dbReference>
<dbReference type="Proteomes" id="UP000237749">
    <property type="component" value="Unassembled WGS sequence"/>
</dbReference>